<dbReference type="KEGG" id="smam:Mal15_29640"/>
<sequence>MTTESGNPALAYARYRLPKGRRSRTNARDRWFASESAGYYVKNPANFKISKFAAADNLYLAFKRLEEDGGHGAGTDGFRPAHFSENELRPILRKVTETLIDGSYQPYEPKICTVAKNAGGTRDLALFRFIDRTVAKALLNCLKPFWNERMIALSPRQIFARLHWTIQEQRRYVFATDDIRKCFDYARLDDVMAWHRHHIQKQRLLEVIQRIIRGNDSLGTGIGLPQGSPYSPTAMDLLLHHVLDLVMADRARNTPSFRYVDNLAYLCSDVSEGVRTLSLASEVLETASFQLKGEDGQPQDLRDPEHNKVFLGLIPRWQNGLLTFSIPESAFETLTIGLQVANEAPLPAENALRRCTGWLQAQGPALTRNVEQEVVDRVVDMARHAGFRNVTHKSMLEIAARARSSWHRELEEAR</sequence>
<name>A0A5B9MFN6_9BACT</name>
<evidence type="ECO:0000259" key="2">
    <source>
        <dbReference type="PROSITE" id="PS50878"/>
    </source>
</evidence>
<keyword evidence="3" id="KW-0695">RNA-directed DNA polymerase</keyword>
<reference evidence="3 4" key="1">
    <citation type="submission" date="2019-02" db="EMBL/GenBank/DDBJ databases">
        <title>Planctomycetal bacteria perform biofilm scaping via a novel small molecule.</title>
        <authorList>
            <person name="Jeske O."/>
            <person name="Boedeker C."/>
            <person name="Wiegand S."/>
            <person name="Breitling P."/>
            <person name="Kallscheuer N."/>
            <person name="Jogler M."/>
            <person name="Rohde M."/>
            <person name="Petersen J."/>
            <person name="Medema M.H."/>
            <person name="Surup F."/>
            <person name="Jogler C."/>
        </authorList>
    </citation>
    <scope>NUCLEOTIDE SEQUENCE [LARGE SCALE GENOMIC DNA]</scope>
    <source>
        <strain evidence="3 4">Mal15</strain>
    </source>
</reference>
<evidence type="ECO:0000313" key="3">
    <source>
        <dbReference type="EMBL" id="QEF98906.1"/>
    </source>
</evidence>
<keyword evidence="3" id="KW-0548">Nucleotidyltransferase</keyword>
<dbReference type="EMBL" id="CP036264">
    <property type="protein sequence ID" value="QEF98906.1"/>
    <property type="molecule type" value="Genomic_DNA"/>
</dbReference>
<dbReference type="Proteomes" id="UP000321353">
    <property type="component" value="Chromosome"/>
</dbReference>
<proteinExistence type="inferred from homology"/>
<feature type="domain" description="Reverse transcriptase" evidence="2">
    <location>
        <begin position="95"/>
        <end position="315"/>
    </location>
</feature>
<accession>A0A5B9MFN6</accession>
<dbReference type="PANTHER" id="PTHR34047:SF8">
    <property type="entry name" value="PROTEIN YKFC"/>
    <property type="match status" value="1"/>
</dbReference>
<dbReference type="InterPro" id="IPR051083">
    <property type="entry name" value="GrpII_Intron_Splice-Mob/Def"/>
</dbReference>
<dbReference type="PROSITE" id="PS50878">
    <property type="entry name" value="RT_POL"/>
    <property type="match status" value="1"/>
</dbReference>
<dbReference type="PANTHER" id="PTHR34047">
    <property type="entry name" value="NUCLEAR INTRON MATURASE 1, MITOCHONDRIAL-RELATED"/>
    <property type="match status" value="1"/>
</dbReference>
<organism evidence="3 4">
    <name type="scientific">Stieleria maiorica</name>
    <dbReference type="NCBI Taxonomy" id="2795974"/>
    <lineage>
        <taxon>Bacteria</taxon>
        <taxon>Pseudomonadati</taxon>
        <taxon>Planctomycetota</taxon>
        <taxon>Planctomycetia</taxon>
        <taxon>Pirellulales</taxon>
        <taxon>Pirellulaceae</taxon>
        <taxon>Stieleria</taxon>
    </lineage>
</organism>
<dbReference type="RefSeq" id="WP_147868382.1">
    <property type="nucleotide sequence ID" value="NZ_CP036264.1"/>
</dbReference>
<dbReference type="AlphaFoldDB" id="A0A5B9MFN6"/>
<dbReference type="InterPro" id="IPR000477">
    <property type="entry name" value="RT_dom"/>
</dbReference>
<keyword evidence="3" id="KW-0808">Transferase</keyword>
<protein>
    <submittedName>
        <fullName evidence="3">Reverse transcriptase (RNA-dependent DNA polymerase)</fullName>
    </submittedName>
</protein>
<dbReference type="Pfam" id="PF00078">
    <property type="entry name" value="RVT_1"/>
    <property type="match status" value="1"/>
</dbReference>
<dbReference type="GO" id="GO:0003964">
    <property type="term" value="F:RNA-directed DNA polymerase activity"/>
    <property type="evidence" value="ECO:0007669"/>
    <property type="project" value="UniProtKB-KW"/>
</dbReference>
<gene>
    <name evidence="3" type="ORF">Mal15_29640</name>
</gene>
<keyword evidence="4" id="KW-1185">Reference proteome</keyword>
<comment type="similarity">
    <text evidence="1">Belongs to the bacterial reverse transcriptase family.</text>
</comment>
<evidence type="ECO:0000256" key="1">
    <source>
        <dbReference type="ARBA" id="ARBA00034120"/>
    </source>
</evidence>
<evidence type="ECO:0000313" key="4">
    <source>
        <dbReference type="Proteomes" id="UP000321353"/>
    </source>
</evidence>